<reference evidence="2 3" key="1">
    <citation type="submission" date="2019-10" db="EMBL/GenBank/DDBJ databases">
        <title>Actinomadura rubteroloni sp. nov. and Actinomadura macrotermitis sp. nov., isolated from the gut of fungus growing-termite Macrotermes natalensis.</title>
        <authorList>
            <person name="Benndorf R."/>
            <person name="Martin K."/>
            <person name="Kuefner M."/>
            <person name="De Beer W."/>
            <person name="Kaster A.-K."/>
            <person name="Vollmers J."/>
            <person name="Poulsen M."/>
            <person name="Beemelmanns C."/>
        </authorList>
    </citation>
    <scope>NUCLEOTIDE SEQUENCE [LARGE SCALE GENOMIC DNA]</scope>
    <source>
        <strain evidence="2 3">RB68</strain>
    </source>
</reference>
<dbReference type="Proteomes" id="UP000487268">
    <property type="component" value="Unassembled WGS sequence"/>
</dbReference>
<sequence length="124" mass="13183">MKLRRLIAALAVPATAAGLALSVAPAASADLPPVNMELSGPDSNVIGWWSYSEVSGTLKDHGQIAGGSTFTVVWFKNVNGRLVEWDRDLVSTADNTWKNFKVTPDHNGTPFVADHLNLLGPSNG</sequence>
<keyword evidence="1" id="KW-0732">Signal</keyword>
<comment type="caution">
    <text evidence="2">The sequence shown here is derived from an EMBL/GenBank/DDBJ whole genome shotgun (WGS) entry which is preliminary data.</text>
</comment>
<evidence type="ECO:0000313" key="3">
    <source>
        <dbReference type="Proteomes" id="UP000487268"/>
    </source>
</evidence>
<dbReference type="EMBL" id="WEGH01000001">
    <property type="protein sequence ID" value="MQY03992.1"/>
    <property type="molecule type" value="Genomic_DNA"/>
</dbReference>
<proteinExistence type="predicted"/>
<accession>A0A7K0BSX6</accession>
<feature type="signal peptide" evidence="1">
    <location>
        <begin position="1"/>
        <end position="29"/>
    </location>
</feature>
<organism evidence="2 3">
    <name type="scientific">Actinomadura macrotermitis</name>
    <dbReference type="NCBI Taxonomy" id="2585200"/>
    <lineage>
        <taxon>Bacteria</taxon>
        <taxon>Bacillati</taxon>
        <taxon>Actinomycetota</taxon>
        <taxon>Actinomycetes</taxon>
        <taxon>Streptosporangiales</taxon>
        <taxon>Thermomonosporaceae</taxon>
        <taxon>Actinomadura</taxon>
    </lineage>
</organism>
<evidence type="ECO:0000313" key="2">
    <source>
        <dbReference type="EMBL" id="MQY03992.1"/>
    </source>
</evidence>
<dbReference type="OrthoDB" id="3488130at2"/>
<protein>
    <submittedName>
        <fullName evidence="2">Uncharacterized protein</fullName>
    </submittedName>
</protein>
<dbReference type="AlphaFoldDB" id="A0A7K0BSX6"/>
<gene>
    <name evidence="2" type="ORF">ACRB68_20390</name>
</gene>
<dbReference type="RefSeq" id="WP_153531833.1">
    <property type="nucleotide sequence ID" value="NZ_WEGH01000001.1"/>
</dbReference>
<name>A0A7K0BSX6_9ACTN</name>
<evidence type="ECO:0000256" key="1">
    <source>
        <dbReference type="SAM" id="SignalP"/>
    </source>
</evidence>
<keyword evidence="3" id="KW-1185">Reference proteome</keyword>
<feature type="chain" id="PRO_5029635788" evidence="1">
    <location>
        <begin position="30"/>
        <end position="124"/>
    </location>
</feature>